<name>A0A388JMN7_CHABU</name>
<sequence>MEEHYAVEREKKESKQRRKLEREEVERRAEEERVRMEERARAERKALKIKQKKALEAEARGMMQKDLNIQLAIQVGELENRLVDRMYQVVAPVPPSTCNRGNVSGSNDLASDGSDESDTSVTHELSARAQRMSIIEKRKRGPKPVFEEPSPPMELPAKRTLERGILKPVKLTGHLTQSKSKKAGGGLTPTSTRKKIATPLSKRKTPTCSPAHTPAAKVTPTTKGVLARLRNRNEVLKELKALDAAELQAICRKEDLQYDKKIDAIFDIANHRTETAFASSVTGNAEVIHIAASADTSDNAEAEPATDV</sequence>
<organism evidence="2 3">
    <name type="scientific">Chara braunii</name>
    <name type="common">Braun's stonewort</name>
    <dbReference type="NCBI Taxonomy" id="69332"/>
    <lineage>
        <taxon>Eukaryota</taxon>
        <taxon>Viridiplantae</taxon>
        <taxon>Streptophyta</taxon>
        <taxon>Charophyceae</taxon>
        <taxon>Charales</taxon>
        <taxon>Characeae</taxon>
        <taxon>Chara</taxon>
    </lineage>
</organism>
<accession>A0A388JMN7</accession>
<evidence type="ECO:0000313" key="2">
    <source>
        <dbReference type="EMBL" id="GBG59100.1"/>
    </source>
</evidence>
<proteinExistence type="predicted"/>
<comment type="caution">
    <text evidence="2">The sequence shown here is derived from an EMBL/GenBank/DDBJ whole genome shotgun (WGS) entry which is preliminary data.</text>
</comment>
<feature type="region of interest" description="Disordered" evidence="1">
    <location>
        <begin position="1"/>
        <end position="37"/>
    </location>
</feature>
<keyword evidence="3" id="KW-1185">Reference proteome</keyword>
<dbReference type="EMBL" id="BFEA01000002">
    <property type="protein sequence ID" value="GBG59100.1"/>
    <property type="molecule type" value="Genomic_DNA"/>
</dbReference>
<feature type="region of interest" description="Disordered" evidence="1">
    <location>
        <begin position="95"/>
        <end position="122"/>
    </location>
</feature>
<feature type="compositionally biased region" description="Basic and acidic residues" evidence="1">
    <location>
        <begin position="20"/>
        <end position="37"/>
    </location>
</feature>
<reference evidence="2 3" key="1">
    <citation type="journal article" date="2018" name="Cell">
        <title>The Chara Genome: Secondary Complexity and Implications for Plant Terrestrialization.</title>
        <authorList>
            <person name="Nishiyama T."/>
            <person name="Sakayama H."/>
            <person name="Vries J.D."/>
            <person name="Buschmann H."/>
            <person name="Saint-Marcoux D."/>
            <person name="Ullrich K.K."/>
            <person name="Haas F.B."/>
            <person name="Vanderstraeten L."/>
            <person name="Becker D."/>
            <person name="Lang D."/>
            <person name="Vosolsobe S."/>
            <person name="Rombauts S."/>
            <person name="Wilhelmsson P.K.I."/>
            <person name="Janitza P."/>
            <person name="Kern R."/>
            <person name="Heyl A."/>
            <person name="Rumpler F."/>
            <person name="Villalobos L.I.A.C."/>
            <person name="Clay J.M."/>
            <person name="Skokan R."/>
            <person name="Toyoda A."/>
            <person name="Suzuki Y."/>
            <person name="Kagoshima H."/>
            <person name="Schijlen E."/>
            <person name="Tajeshwar N."/>
            <person name="Catarino B."/>
            <person name="Hetherington A.J."/>
            <person name="Saltykova A."/>
            <person name="Bonnot C."/>
            <person name="Breuninger H."/>
            <person name="Symeonidi A."/>
            <person name="Radhakrishnan G.V."/>
            <person name="Van Nieuwerburgh F."/>
            <person name="Deforce D."/>
            <person name="Chang C."/>
            <person name="Karol K.G."/>
            <person name="Hedrich R."/>
            <person name="Ulvskov P."/>
            <person name="Glockner G."/>
            <person name="Delwiche C.F."/>
            <person name="Petrasek J."/>
            <person name="Van de Peer Y."/>
            <person name="Friml J."/>
            <person name="Beilby M."/>
            <person name="Dolan L."/>
            <person name="Kohara Y."/>
            <person name="Sugano S."/>
            <person name="Fujiyama A."/>
            <person name="Delaux P.-M."/>
            <person name="Quint M."/>
            <person name="TheiBen G."/>
            <person name="Hagemann M."/>
            <person name="Harholt J."/>
            <person name="Dunand C."/>
            <person name="Zachgo S."/>
            <person name="Langdale J."/>
            <person name="Maumus F."/>
            <person name="Straeten D.V.D."/>
            <person name="Gould S.B."/>
            <person name="Rensing S.A."/>
        </authorList>
    </citation>
    <scope>NUCLEOTIDE SEQUENCE [LARGE SCALE GENOMIC DNA]</scope>
    <source>
        <strain evidence="2 3">S276</strain>
    </source>
</reference>
<dbReference type="Gramene" id="GBG59100">
    <property type="protein sequence ID" value="GBG59100"/>
    <property type="gene ID" value="CBR_g24443"/>
</dbReference>
<protein>
    <submittedName>
        <fullName evidence="2">Uncharacterized protein</fullName>
    </submittedName>
</protein>
<evidence type="ECO:0000256" key="1">
    <source>
        <dbReference type="SAM" id="MobiDB-lite"/>
    </source>
</evidence>
<gene>
    <name evidence="2" type="ORF">CBR_g24443</name>
</gene>
<evidence type="ECO:0000313" key="3">
    <source>
        <dbReference type="Proteomes" id="UP000265515"/>
    </source>
</evidence>
<feature type="compositionally biased region" description="Basic and acidic residues" evidence="1">
    <location>
        <begin position="1"/>
        <end position="13"/>
    </location>
</feature>
<dbReference type="AlphaFoldDB" id="A0A388JMN7"/>
<dbReference type="Proteomes" id="UP000265515">
    <property type="component" value="Unassembled WGS sequence"/>
</dbReference>
<feature type="compositionally biased region" description="Polar residues" evidence="1">
    <location>
        <begin position="96"/>
        <end position="109"/>
    </location>
</feature>